<dbReference type="GO" id="GO:0000155">
    <property type="term" value="F:phosphorelay sensor kinase activity"/>
    <property type="evidence" value="ECO:0007669"/>
    <property type="project" value="InterPro"/>
</dbReference>
<dbReference type="Proteomes" id="UP000011550">
    <property type="component" value="Unassembled WGS sequence"/>
</dbReference>
<dbReference type="CDD" id="cd00130">
    <property type="entry name" value="PAS"/>
    <property type="match status" value="3"/>
</dbReference>
<dbReference type="SUPFAM" id="SSF52172">
    <property type="entry name" value="CheY-like"/>
    <property type="match status" value="1"/>
</dbReference>
<evidence type="ECO:0000259" key="8">
    <source>
        <dbReference type="PROSITE" id="PS50110"/>
    </source>
</evidence>
<dbReference type="InterPro" id="IPR013767">
    <property type="entry name" value="PAS_fold"/>
</dbReference>
<feature type="domain" description="PAC" evidence="10">
    <location>
        <begin position="632"/>
        <end position="684"/>
    </location>
</feature>
<protein>
    <recommendedName>
        <fullName evidence="2">histidine kinase</fullName>
        <ecNumber evidence="2">2.7.13.3</ecNumber>
    </recommendedName>
</protein>
<comment type="caution">
    <text evidence="11">The sequence shown here is derived from an EMBL/GenBank/DDBJ whole genome shotgun (WGS) entry which is preliminary data.</text>
</comment>
<reference evidence="11 12" key="1">
    <citation type="journal article" date="2014" name="PLoS Genet.">
        <title>Phylogenetically driven sequencing of extremely halophilic archaea reveals strategies for static and dynamic osmo-response.</title>
        <authorList>
            <person name="Becker E.A."/>
            <person name="Seitzer P.M."/>
            <person name="Tritt A."/>
            <person name="Larsen D."/>
            <person name="Krusor M."/>
            <person name="Yao A.I."/>
            <person name="Wu D."/>
            <person name="Madern D."/>
            <person name="Eisen J.A."/>
            <person name="Darling A.E."/>
            <person name="Facciotti M.T."/>
        </authorList>
    </citation>
    <scope>NUCLEOTIDE SEQUENCE [LARGE SCALE GENOMIC DNA]</scope>
    <source>
        <strain evidence="11 12">ATCC BAA-1512</strain>
    </source>
</reference>
<dbReference type="InterPro" id="IPR003018">
    <property type="entry name" value="GAF"/>
</dbReference>
<dbReference type="PANTHER" id="PTHR43711:SF1">
    <property type="entry name" value="HISTIDINE KINASE 1"/>
    <property type="match status" value="1"/>
</dbReference>
<dbReference type="Pfam" id="PF08448">
    <property type="entry name" value="PAS_4"/>
    <property type="match status" value="2"/>
</dbReference>
<accession>M0IQ08</accession>
<keyword evidence="4 11" id="KW-0418">Kinase</keyword>
<proteinExistence type="predicted"/>
<comment type="caution">
    <text evidence="6">Lacks conserved residue(s) required for the propagation of feature annotation.</text>
</comment>
<dbReference type="InterPro" id="IPR000700">
    <property type="entry name" value="PAS-assoc_C"/>
</dbReference>
<dbReference type="Gene3D" id="3.40.50.2300">
    <property type="match status" value="1"/>
</dbReference>
<dbReference type="Gene3D" id="1.10.287.130">
    <property type="match status" value="1"/>
</dbReference>
<evidence type="ECO:0000313" key="12">
    <source>
        <dbReference type="Proteomes" id="UP000011550"/>
    </source>
</evidence>
<dbReference type="OrthoDB" id="230688at2157"/>
<dbReference type="InterPro" id="IPR050736">
    <property type="entry name" value="Sensor_HK_Regulatory"/>
</dbReference>
<organism evidence="11 12">
    <name type="scientific">Haloferax mucosum ATCC BAA-1512</name>
    <dbReference type="NCBI Taxonomy" id="662479"/>
    <lineage>
        <taxon>Archaea</taxon>
        <taxon>Methanobacteriati</taxon>
        <taxon>Methanobacteriota</taxon>
        <taxon>Stenosarchaea group</taxon>
        <taxon>Halobacteria</taxon>
        <taxon>Halobacteriales</taxon>
        <taxon>Haloferacaceae</taxon>
        <taxon>Haloferax</taxon>
    </lineage>
</organism>
<comment type="catalytic activity">
    <reaction evidence="1">
        <text>ATP + protein L-histidine = ADP + protein N-phospho-L-histidine.</text>
        <dbReference type="EC" id="2.7.13.3"/>
    </reaction>
</comment>
<evidence type="ECO:0000256" key="1">
    <source>
        <dbReference type="ARBA" id="ARBA00000085"/>
    </source>
</evidence>
<evidence type="ECO:0000313" key="11">
    <source>
        <dbReference type="EMBL" id="ELZ98926.1"/>
    </source>
</evidence>
<evidence type="ECO:0000256" key="5">
    <source>
        <dbReference type="ARBA" id="ARBA00023012"/>
    </source>
</evidence>
<dbReference type="PROSITE" id="PS50110">
    <property type="entry name" value="RESPONSE_REGULATORY"/>
    <property type="match status" value="1"/>
</dbReference>
<dbReference type="InterPro" id="IPR036890">
    <property type="entry name" value="HATPase_C_sf"/>
</dbReference>
<dbReference type="PATRIC" id="fig|662479.7.peg.245"/>
<dbReference type="InterPro" id="IPR005467">
    <property type="entry name" value="His_kinase_dom"/>
</dbReference>
<dbReference type="InterPro" id="IPR029016">
    <property type="entry name" value="GAF-like_dom_sf"/>
</dbReference>
<evidence type="ECO:0000259" key="7">
    <source>
        <dbReference type="PROSITE" id="PS50109"/>
    </source>
</evidence>
<dbReference type="InterPro" id="IPR013656">
    <property type="entry name" value="PAS_4"/>
</dbReference>
<keyword evidence="12" id="KW-1185">Reference proteome</keyword>
<dbReference type="Pfam" id="PF01590">
    <property type="entry name" value="GAF"/>
    <property type="match status" value="1"/>
</dbReference>
<dbReference type="Pfam" id="PF00989">
    <property type="entry name" value="PAS"/>
    <property type="match status" value="1"/>
</dbReference>
<feature type="domain" description="Histidine kinase" evidence="7">
    <location>
        <begin position="849"/>
        <end position="1045"/>
    </location>
</feature>
<dbReference type="SUPFAM" id="SSF55874">
    <property type="entry name" value="ATPase domain of HSP90 chaperone/DNA topoisomerase II/histidine kinase"/>
    <property type="match status" value="1"/>
</dbReference>
<feature type="domain" description="PAS" evidence="9">
    <location>
        <begin position="144"/>
        <end position="188"/>
    </location>
</feature>
<gene>
    <name evidence="11" type="ORF">C440_01180</name>
</gene>
<dbReference type="SMART" id="SM00065">
    <property type="entry name" value="GAF"/>
    <property type="match status" value="2"/>
</dbReference>
<feature type="domain" description="PAS" evidence="9">
    <location>
        <begin position="560"/>
        <end position="629"/>
    </location>
</feature>
<keyword evidence="5" id="KW-0902">Two-component regulatory system</keyword>
<keyword evidence="3" id="KW-0808">Transferase</keyword>
<dbReference type="EC" id="2.7.13.3" evidence="2"/>
<dbReference type="AlphaFoldDB" id="M0IQ08"/>
<dbReference type="PROSITE" id="PS50112">
    <property type="entry name" value="PAS"/>
    <property type="match status" value="3"/>
</dbReference>
<dbReference type="SUPFAM" id="SSF55785">
    <property type="entry name" value="PYP-like sensor domain (PAS domain)"/>
    <property type="match status" value="3"/>
</dbReference>
<dbReference type="InterPro" id="IPR035965">
    <property type="entry name" value="PAS-like_dom_sf"/>
</dbReference>
<dbReference type="InterPro" id="IPR011006">
    <property type="entry name" value="CheY-like_superfamily"/>
</dbReference>
<evidence type="ECO:0000256" key="2">
    <source>
        <dbReference type="ARBA" id="ARBA00012438"/>
    </source>
</evidence>
<dbReference type="SMART" id="SM00091">
    <property type="entry name" value="PAS"/>
    <property type="match status" value="3"/>
</dbReference>
<dbReference type="Pfam" id="PF13185">
    <property type="entry name" value="GAF_2"/>
    <property type="match status" value="1"/>
</dbReference>
<feature type="domain" description="PAC" evidence="10">
    <location>
        <begin position="343"/>
        <end position="394"/>
    </location>
</feature>
<dbReference type="STRING" id="662479.C440_01180"/>
<dbReference type="RefSeq" id="WP_008317447.1">
    <property type="nucleotide sequence ID" value="NZ_AOLN01000001.1"/>
</dbReference>
<dbReference type="Gene3D" id="3.30.565.10">
    <property type="entry name" value="Histidine kinase-like ATPase, C-terminal domain"/>
    <property type="match status" value="1"/>
</dbReference>
<dbReference type="Gene3D" id="3.30.450.20">
    <property type="entry name" value="PAS domain"/>
    <property type="match status" value="3"/>
</dbReference>
<dbReference type="CDD" id="cd00075">
    <property type="entry name" value="HATPase"/>
    <property type="match status" value="1"/>
</dbReference>
<dbReference type="EMBL" id="AOLN01000001">
    <property type="protein sequence ID" value="ELZ98926.1"/>
    <property type="molecule type" value="Genomic_DNA"/>
</dbReference>
<dbReference type="InterPro" id="IPR036097">
    <property type="entry name" value="HisK_dim/P_sf"/>
</dbReference>
<dbReference type="PROSITE" id="PS50113">
    <property type="entry name" value="PAC"/>
    <property type="match status" value="2"/>
</dbReference>
<evidence type="ECO:0000259" key="9">
    <source>
        <dbReference type="PROSITE" id="PS50112"/>
    </source>
</evidence>
<sequence length="1050" mass="116608">MDSLDIGQDESVRVLYVDADRSYAEVVQTNLSRLDSDIEVICTDTADTALERISSQSVDCVVTAASLDTDTGRGLIAAVRERNEFLPTILLSKDHETGVDIEATASGLSEHVALRPERESFEFLATRIEALVGAARDRRRNSVPTDRLKRTLERTTDAIYAVNTAWEIEYINQKMADRIGRDPDDVIGAVLWEEFPTIVGTELEARYRTAMETGEPASFEQYLDSPFDYWVEVRAFPDDDGLTVFSREITAEREREQELRRSKAILENVHDIVFVLDSSLDVQYANPSAARARGGPVEMRGMNILDIVGDRIPDDDLERFREAVDETLSGIDGRSDGGPAGLYDFDIQMSFDSSFGGRTFDVRLTPLCEADEKRVLVVGRDVTEREAAQRQLERERDALQAVQKVMGDAGLSTDERLTRLLEIGCQTTGLDIGIISDIDGDDYVVRAVHPAGGGISVGDEFNLQSTYCEAVVATDDVCSFVDAIEAGKETHPAYQEFELQAYIGVPLAVDGERYGTLNFSSLETRETPFGELERAFVELLGELVSTELARERSRTELEQTNQRLESLIEAAPMAILEVDEHGDVLLWNHGAEEMFGWSREAVIGQFNPLVPDEKTAEFEAHRRQTLAGERIRGKEVKRQTKHGEELDLLLSTAAIGSPDGDTDHIIAVLEDITPQKRIERSLRELQRTAQRLTVAESTEEVGEIVVEAAVDVLGLKVTTIWEYDTEEDALVPLNETRAARELYGTTPTLTAGESLAWEAFEAGDIRIYDDVRTHEGRYNEDTEMRSEIVVPLGRHGLLLTGSTASREFTDRDTDLFRILAASAEAAMVRAKREAELREQNERLDKFADVVAHDLRNPLTVAVGFLDVATETGDEQYFDRVRDAHERIENLIDDLLTLSRGERPIDDSTEVDIELLARQSWEYVDTDDATLSIAESLPAVRGDAGRLKQLFENLFRNAIEHGDVDVNVTIEALADGDGFAVEDDGDGIPPENREEVLEHGVSYSSNGTGFGLSIVAAIAREHGWTLTVGESTTGGARFEFRPKQSAFDDAC</sequence>
<dbReference type="SMART" id="SM00387">
    <property type="entry name" value="HATPase_c"/>
    <property type="match status" value="1"/>
</dbReference>
<dbReference type="SUPFAM" id="SSF55781">
    <property type="entry name" value="GAF domain-like"/>
    <property type="match status" value="2"/>
</dbReference>
<evidence type="ECO:0000256" key="3">
    <source>
        <dbReference type="ARBA" id="ARBA00022679"/>
    </source>
</evidence>
<dbReference type="InterPro" id="IPR003594">
    <property type="entry name" value="HATPase_dom"/>
</dbReference>
<name>M0IQ08_9EURY</name>
<evidence type="ECO:0000256" key="6">
    <source>
        <dbReference type="PROSITE-ProRule" id="PRU00169"/>
    </source>
</evidence>
<dbReference type="InterPro" id="IPR000014">
    <property type="entry name" value="PAS"/>
</dbReference>
<dbReference type="NCBIfam" id="TIGR00229">
    <property type="entry name" value="sensory_box"/>
    <property type="match status" value="1"/>
</dbReference>
<dbReference type="SMART" id="SM00388">
    <property type="entry name" value="HisKA"/>
    <property type="match status" value="1"/>
</dbReference>
<dbReference type="InterPro" id="IPR001789">
    <property type="entry name" value="Sig_transdc_resp-reg_receiver"/>
</dbReference>
<dbReference type="SUPFAM" id="SSF47384">
    <property type="entry name" value="Homodimeric domain of signal transducing histidine kinase"/>
    <property type="match status" value="1"/>
</dbReference>
<dbReference type="Gene3D" id="3.30.450.40">
    <property type="match status" value="2"/>
</dbReference>
<feature type="domain" description="Response regulatory" evidence="8">
    <location>
        <begin position="13"/>
        <end position="129"/>
    </location>
</feature>
<dbReference type="InterPro" id="IPR003661">
    <property type="entry name" value="HisK_dim/P_dom"/>
</dbReference>
<dbReference type="PROSITE" id="PS50109">
    <property type="entry name" value="HIS_KIN"/>
    <property type="match status" value="1"/>
</dbReference>
<dbReference type="Pfam" id="PF02518">
    <property type="entry name" value="HATPase_c"/>
    <property type="match status" value="1"/>
</dbReference>
<evidence type="ECO:0000256" key="4">
    <source>
        <dbReference type="ARBA" id="ARBA00022777"/>
    </source>
</evidence>
<evidence type="ECO:0000259" key="10">
    <source>
        <dbReference type="PROSITE" id="PS50113"/>
    </source>
</evidence>
<dbReference type="GO" id="GO:0006355">
    <property type="term" value="P:regulation of DNA-templated transcription"/>
    <property type="evidence" value="ECO:0007669"/>
    <property type="project" value="InterPro"/>
</dbReference>
<dbReference type="PANTHER" id="PTHR43711">
    <property type="entry name" value="TWO-COMPONENT HISTIDINE KINASE"/>
    <property type="match status" value="1"/>
</dbReference>
<dbReference type="Pfam" id="PF00512">
    <property type="entry name" value="HisKA"/>
    <property type="match status" value="1"/>
</dbReference>
<dbReference type="CDD" id="cd00082">
    <property type="entry name" value="HisKA"/>
    <property type="match status" value="1"/>
</dbReference>
<feature type="domain" description="PAS" evidence="9">
    <location>
        <begin position="258"/>
        <end position="331"/>
    </location>
</feature>